<dbReference type="FunFam" id="3.30.160.60:FF:000100">
    <property type="entry name" value="Zinc finger 45-like"/>
    <property type="match status" value="2"/>
</dbReference>
<feature type="domain" description="C2H2-type" evidence="14">
    <location>
        <begin position="457"/>
        <end position="484"/>
    </location>
</feature>
<dbReference type="Pfam" id="PF00096">
    <property type="entry name" value="zf-C2H2"/>
    <property type="match status" value="8"/>
</dbReference>
<comment type="subcellular location">
    <subcellularLocation>
        <location evidence="2">Nucleus</location>
    </subcellularLocation>
</comment>
<dbReference type="Pfam" id="PF07776">
    <property type="entry name" value="zf-AD"/>
    <property type="match status" value="1"/>
</dbReference>
<dbReference type="Proteomes" id="UP000494165">
    <property type="component" value="Unassembled WGS sequence"/>
</dbReference>
<evidence type="ECO:0000256" key="13">
    <source>
        <dbReference type="PROSITE-ProRule" id="PRU01263"/>
    </source>
</evidence>
<feature type="binding site" evidence="13">
    <location>
        <position position="144"/>
    </location>
    <ligand>
        <name>Zn(2+)</name>
        <dbReference type="ChEBI" id="CHEBI:29105"/>
    </ligand>
</feature>
<feature type="domain" description="C2H2-type" evidence="14">
    <location>
        <begin position="541"/>
        <end position="568"/>
    </location>
</feature>
<dbReference type="GO" id="GO:0001228">
    <property type="term" value="F:DNA-binding transcription activator activity, RNA polymerase II-specific"/>
    <property type="evidence" value="ECO:0007669"/>
    <property type="project" value="TreeGrafter"/>
</dbReference>
<keyword evidence="5" id="KW-0677">Repeat</keyword>
<evidence type="ECO:0000256" key="3">
    <source>
        <dbReference type="ARBA" id="ARBA00006991"/>
    </source>
</evidence>
<evidence type="ECO:0000256" key="7">
    <source>
        <dbReference type="ARBA" id="ARBA00022833"/>
    </source>
</evidence>
<feature type="domain" description="C2H2-type" evidence="14">
    <location>
        <begin position="696"/>
        <end position="723"/>
    </location>
</feature>
<organism evidence="16 17">
    <name type="scientific">Cloeon dipterum</name>
    <dbReference type="NCBI Taxonomy" id="197152"/>
    <lineage>
        <taxon>Eukaryota</taxon>
        <taxon>Metazoa</taxon>
        <taxon>Ecdysozoa</taxon>
        <taxon>Arthropoda</taxon>
        <taxon>Hexapoda</taxon>
        <taxon>Insecta</taxon>
        <taxon>Pterygota</taxon>
        <taxon>Palaeoptera</taxon>
        <taxon>Ephemeroptera</taxon>
        <taxon>Pisciforma</taxon>
        <taxon>Baetidae</taxon>
        <taxon>Cloeon</taxon>
    </lineage>
</organism>
<dbReference type="InterPro" id="IPR036236">
    <property type="entry name" value="Znf_C2H2_sf"/>
</dbReference>
<evidence type="ECO:0000313" key="17">
    <source>
        <dbReference type="Proteomes" id="UP000494165"/>
    </source>
</evidence>
<keyword evidence="17" id="KW-1185">Reference proteome</keyword>
<keyword evidence="6 12" id="KW-0863">Zinc-finger</keyword>
<dbReference type="GO" id="GO:0003682">
    <property type="term" value="F:chromatin binding"/>
    <property type="evidence" value="ECO:0007669"/>
    <property type="project" value="UniProtKB-ARBA"/>
</dbReference>
<comment type="function">
    <text evidence="1">May be involved in transcriptional regulation.</text>
</comment>
<keyword evidence="7 13" id="KW-0862">Zinc</keyword>
<keyword evidence="11" id="KW-0539">Nucleus</keyword>
<feature type="binding site" evidence="13">
    <location>
        <position position="101"/>
    </location>
    <ligand>
        <name>Zn(2+)</name>
        <dbReference type="ChEBI" id="CHEBI:29105"/>
    </ligand>
</feature>
<feature type="binding site" evidence="13">
    <location>
        <position position="98"/>
    </location>
    <ligand>
        <name>Zn(2+)</name>
        <dbReference type="ChEBI" id="CHEBI:29105"/>
    </ligand>
</feature>
<accession>A0A8S1DU87</accession>
<sequence>MKRFAVPNCSSSDENIDSTANFRLYNDPPFCEPKVEIHINAGEEIHDENSMPIFEVSVSDEFEDVAEDEEEQIKLCSRLANFFAQSKVESGAKCSELCRICGVKRKEMVGIFSDEGQKRGLSGKMQKHLPISVSESDRLPLQICAVCATYLDVWHELSRCCALTELRLQELVAKEDLEESNKKIIETGLECLNSPEFVSAFGVERSSVEMKNKPAEKSMIKVVVVRLNNSEEISNALSKLEEKPCSPCASDSRDLFRCTECNEDIQGIEAAAKHQREVHAIDMLLCQWCKEPFDSQRQLQAHQLEKHLAECLKVTNVAEIQLLHEGAMKVSKEFDQMDKSLQSKIVDAIQAMVGKQPALTQQQQQLMVNFTCHYCQNSFLTKRMLSRHITEHSEYKAYRCTECLKGYSTKVGYALHMRKHTEEKPISCPECGKTFKHISNLKAHQKSHLPDEQKKRFKCPLCEKKFRCQFLVDEHMRIHTGERPYSCHVCPKLFHRKQQLSQHLLVHRTDLTFECHLCGSRFNRKGNLTEHMKKHVSKNKYSCKICKEAFDSVSEVVAHRKRHSTEELAQSKSETRSRNTEIKFECEFCKKQLATKVSLTAHLRIHTGEKPFECDACGKKFSQKPALTYHKKLHSGEKPFRCAYCDEGFVTKTAKAIHERIHTNEKPYSCQYCGASFRGSGSLNQHMTVHSEERRFKCSHCTRSFHRKEALQIHERIHTGFKPYVCDICGRPFTQRGDLTKHKTTHSKSSRQHSCRLCVFVCTNRKEMKKHEATHAAEDDVLVAENLISFPEIAIGQDCEMMLDEGVMQVDLNPIKLA</sequence>
<dbReference type="InterPro" id="IPR013087">
    <property type="entry name" value="Znf_C2H2_type"/>
</dbReference>
<feature type="domain" description="C2H2-type" evidence="14">
    <location>
        <begin position="370"/>
        <end position="397"/>
    </location>
</feature>
<keyword evidence="10" id="KW-0804">Transcription</keyword>
<dbReference type="AlphaFoldDB" id="A0A8S1DU87"/>
<dbReference type="Gene3D" id="3.30.160.60">
    <property type="entry name" value="Classic Zinc Finger"/>
    <property type="match status" value="12"/>
</dbReference>
<evidence type="ECO:0000256" key="2">
    <source>
        <dbReference type="ARBA" id="ARBA00004123"/>
    </source>
</evidence>
<evidence type="ECO:0000256" key="8">
    <source>
        <dbReference type="ARBA" id="ARBA00023015"/>
    </source>
</evidence>
<feature type="domain" description="C2H2-type" evidence="14">
    <location>
        <begin position="426"/>
        <end position="453"/>
    </location>
</feature>
<keyword evidence="8" id="KW-0805">Transcription regulation</keyword>
<evidence type="ECO:0000256" key="4">
    <source>
        <dbReference type="ARBA" id="ARBA00022723"/>
    </source>
</evidence>
<evidence type="ECO:0000256" key="6">
    <source>
        <dbReference type="ARBA" id="ARBA00022771"/>
    </source>
</evidence>
<dbReference type="SUPFAM" id="SSF57716">
    <property type="entry name" value="Glucocorticoid receptor-like (DNA-binding domain)"/>
    <property type="match status" value="1"/>
</dbReference>
<feature type="domain" description="C2H2-type" evidence="14">
    <location>
        <begin position="724"/>
        <end position="751"/>
    </location>
</feature>
<feature type="domain" description="C2H2-type" evidence="14">
    <location>
        <begin position="612"/>
        <end position="639"/>
    </location>
</feature>
<dbReference type="PROSITE" id="PS50157">
    <property type="entry name" value="ZINC_FINGER_C2H2_2"/>
    <property type="match status" value="13"/>
</dbReference>
<dbReference type="GO" id="GO:0005634">
    <property type="term" value="C:nucleus"/>
    <property type="evidence" value="ECO:0007669"/>
    <property type="project" value="UniProtKB-SubCell"/>
</dbReference>
<dbReference type="SUPFAM" id="SSF57667">
    <property type="entry name" value="beta-beta-alpha zinc fingers"/>
    <property type="match status" value="7"/>
</dbReference>
<evidence type="ECO:0000256" key="5">
    <source>
        <dbReference type="ARBA" id="ARBA00022737"/>
    </source>
</evidence>
<reference evidence="16 17" key="1">
    <citation type="submission" date="2020-04" db="EMBL/GenBank/DDBJ databases">
        <authorList>
            <person name="Alioto T."/>
            <person name="Alioto T."/>
            <person name="Gomez Garrido J."/>
        </authorList>
    </citation>
    <scope>NUCLEOTIDE SEQUENCE [LARGE SCALE GENOMIC DNA]</scope>
</reference>
<dbReference type="FunFam" id="3.30.160.60:FF:000690">
    <property type="entry name" value="Zinc finger protein 354C"/>
    <property type="match status" value="2"/>
</dbReference>
<dbReference type="InterPro" id="IPR012934">
    <property type="entry name" value="Znf_AD"/>
</dbReference>
<evidence type="ECO:0000256" key="1">
    <source>
        <dbReference type="ARBA" id="ARBA00003767"/>
    </source>
</evidence>
<evidence type="ECO:0000259" key="15">
    <source>
        <dbReference type="PROSITE" id="PS51915"/>
    </source>
</evidence>
<dbReference type="FunFam" id="3.30.160.60:FF:000097">
    <property type="entry name" value="Zinc finger protein"/>
    <property type="match status" value="1"/>
</dbReference>
<name>A0A8S1DU87_9INSE</name>
<dbReference type="Gene3D" id="3.40.1800.20">
    <property type="match status" value="1"/>
</dbReference>
<dbReference type="FunFam" id="3.30.160.60:FF:000446">
    <property type="entry name" value="Zinc finger protein"/>
    <property type="match status" value="1"/>
</dbReference>
<comment type="similarity">
    <text evidence="3">Belongs to the krueppel C2H2-type zinc-finger protein family.</text>
</comment>
<keyword evidence="4 13" id="KW-0479">Metal-binding</keyword>
<evidence type="ECO:0000256" key="10">
    <source>
        <dbReference type="ARBA" id="ARBA00023163"/>
    </source>
</evidence>
<dbReference type="PROSITE" id="PS00028">
    <property type="entry name" value="ZINC_FINGER_C2H2_1"/>
    <property type="match status" value="16"/>
</dbReference>
<evidence type="ECO:0000313" key="16">
    <source>
        <dbReference type="EMBL" id="CAB3384369.1"/>
    </source>
</evidence>
<dbReference type="SMART" id="SM00355">
    <property type="entry name" value="ZnF_C2H2"/>
    <property type="match status" value="16"/>
</dbReference>
<dbReference type="GO" id="GO:0008270">
    <property type="term" value="F:zinc ion binding"/>
    <property type="evidence" value="ECO:0007669"/>
    <property type="project" value="UniProtKB-UniRule"/>
</dbReference>
<feature type="domain" description="C2H2-type" evidence="14">
    <location>
        <begin position="485"/>
        <end position="512"/>
    </location>
</feature>
<dbReference type="FunFam" id="3.30.160.60:FF:000557">
    <property type="entry name" value="zinc finger and SCAN domain-containing protein 29"/>
    <property type="match status" value="1"/>
</dbReference>
<dbReference type="SMART" id="SM00868">
    <property type="entry name" value="zf-AD"/>
    <property type="match status" value="1"/>
</dbReference>
<gene>
    <name evidence="16" type="ORF">CLODIP_2_CD01250</name>
</gene>
<dbReference type="PROSITE" id="PS51915">
    <property type="entry name" value="ZAD"/>
    <property type="match status" value="1"/>
</dbReference>
<proteinExistence type="inferred from homology"/>
<dbReference type="PANTHER" id="PTHR24393">
    <property type="entry name" value="ZINC FINGER PROTEIN"/>
    <property type="match status" value="1"/>
</dbReference>
<dbReference type="PANTHER" id="PTHR24393:SF15">
    <property type="entry name" value="IP01243P-RELATED"/>
    <property type="match status" value="1"/>
</dbReference>
<dbReference type="OrthoDB" id="6077919at2759"/>
<dbReference type="FunFam" id="3.30.160.60:FF:002343">
    <property type="entry name" value="Zinc finger protein 33A"/>
    <property type="match status" value="1"/>
</dbReference>
<evidence type="ECO:0000259" key="14">
    <source>
        <dbReference type="PROSITE" id="PS50157"/>
    </source>
</evidence>
<feature type="domain" description="C2H2-type" evidence="14">
    <location>
        <begin position="513"/>
        <end position="540"/>
    </location>
</feature>
<dbReference type="GO" id="GO:0000785">
    <property type="term" value="C:chromatin"/>
    <property type="evidence" value="ECO:0007669"/>
    <property type="project" value="UniProtKB-ARBA"/>
</dbReference>
<dbReference type="GO" id="GO:0040029">
    <property type="term" value="P:epigenetic regulation of gene expression"/>
    <property type="evidence" value="ECO:0007669"/>
    <property type="project" value="UniProtKB-ARBA"/>
</dbReference>
<evidence type="ECO:0000256" key="12">
    <source>
        <dbReference type="PROSITE-ProRule" id="PRU00042"/>
    </source>
</evidence>
<dbReference type="EMBL" id="CADEPI010000347">
    <property type="protein sequence ID" value="CAB3384369.1"/>
    <property type="molecule type" value="Genomic_DNA"/>
</dbReference>
<dbReference type="GO" id="GO:0000978">
    <property type="term" value="F:RNA polymerase II cis-regulatory region sequence-specific DNA binding"/>
    <property type="evidence" value="ECO:0007669"/>
    <property type="project" value="TreeGrafter"/>
</dbReference>
<feature type="domain" description="ZAD" evidence="15">
    <location>
        <begin position="96"/>
        <end position="171"/>
    </location>
</feature>
<protein>
    <recommendedName>
        <fullName evidence="18">Protein krueppel</fullName>
    </recommendedName>
</protein>
<feature type="domain" description="C2H2-type" evidence="14">
    <location>
        <begin position="640"/>
        <end position="667"/>
    </location>
</feature>
<feature type="domain" description="C2H2-type" evidence="14">
    <location>
        <begin position="584"/>
        <end position="611"/>
    </location>
</feature>
<feature type="binding site" evidence="13">
    <location>
        <position position="147"/>
    </location>
    <ligand>
        <name>Zn(2+)</name>
        <dbReference type="ChEBI" id="CHEBI:29105"/>
    </ligand>
</feature>
<evidence type="ECO:0000256" key="9">
    <source>
        <dbReference type="ARBA" id="ARBA00023125"/>
    </source>
</evidence>
<feature type="domain" description="C2H2-type" evidence="14">
    <location>
        <begin position="398"/>
        <end position="425"/>
    </location>
</feature>
<evidence type="ECO:0000256" key="11">
    <source>
        <dbReference type="ARBA" id="ARBA00023242"/>
    </source>
</evidence>
<feature type="domain" description="C2H2-type" evidence="14">
    <location>
        <begin position="668"/>
        <end position="695"/>
    </location>
</feature>
<evidence type="ECO:0008006" key="18">
    <source>
        <dbReference type="Google" id="ProtNLM"/>
    </source>
</evidence>
<keyword evidence="9" id="KW-0238">DNA-binding</keyword>
<comment type="caution">
    <text evidence="16">The sequence shown here is derived from an EMBL/GenBank/DDBJ whole genome shotgun (WGS) entry which is preliminary data.</text>
</comment>